<protein>
    <recommendedName>
        <fullName evidence="4">TIR domain-containing protein</fullName>
    </recommendedName>
</protein>
<evidence type="ECO:0000313" key="5">
    <source>
        <dbReference type="EMBL" id="KFK26945.1"/>
    </source>
</evidence>
<dbReference type="InterPro" id="IPR035897">
    <property type="entry name" value="Toll_tir_struct_dom_sf"/>
</dbReference>
<dbReference type="InterPro" id="IPR011713">
    <property type="entry name" value="Leu-rich_rpt_3"/>
</dbReference>
<accession>A0A087GAP3</accession>
<dbReference type="SUPFAM" id="SSF52200">
    <property type="entry name" value="Toll/Interleukin receptor TIR domain"/>
    <property type="match status" value="1"/>
</dbReference>
<evidence type="ECO:0000313" key="6">
    <source>
        <dbReference type="Proteomes" id="UP000029120"/>
    </source>
</evidence>
<feature type="domain" description="TIR" evidence="4">
    <location>
        <begin position="30"/>
        <end position="194"/>
    </location>
</feature>
<dbReference type="GO" id="GO:0007165">
    <property type="term" value="P:signal transduction"/>
    <property type="evidence" value="ECO:0007669"/>
    <property type="project" value="InterPro"/>
</dbReference>
<keyword evidence="2" id="KW-0677">Repeat</keyword>
<dbReference type="FunFam" id="3.40.50.10140:FF:000007">
    <property type="entry name" value="Disease resistance protein (TIR-NBS-LRR class)"/>
    <property type="match status" value="1"/>
</dbReference>
<dbReference type="OMA" id="SHWNLED"/>
<dbReference type="InterPro" id="IPR032675">
    <property type="entry name" value="LRR_dom_sf"/>
</dbReference>
<dbReference type="Pfam" id="PF01582">
    <property type="entry name" value="TIR"/>
    <property type="match status" value="1"/>
</dbReference>
<dbReference type="GO" id="GO:0006952">
    <property type="term" value="P:defense response"/>
    <property type="evidence" value="ECO:0007669"/>
    <property type="project" value="InterPro"/>
</dbReference>
<evidence type="ECO:0000256" key="2">
    <source>
        <dbReference type="ARBA" id="ARBA00022737"/>
    </source>
</evidence>
<dbReference type="Gramene" id="KFK26945">
    <property type="protein sequence ID" value="KFK26945"/>
    <property type="gene ID" value="AALP_AA8G314200"/>
</dbReference>
<keyword evidence="6" id="KW-1185">Reference proteome</keyword>
<gene>
    <name evidence="5" type="ordered locus">AALP_Aa8g314200</name>
</gene>
<reference evidence="6" key="1">
    <citation type="journal article" date="2015" name="Nat. Plants">
        <title>Genome expansion of Arabis alpina linked with retrotransposition and reduced symmetric DNA methylation.</title>
        <authorList>
            <person name="Willing E.M."/>
            <person name="Rawat V."/>
            <person name="Mandakova T."/>
            <person name="Maumus F."/>
            <person name="James G.V."/>
            <person name="Nordstroem K.J."/>
            <person name="Becker C."/>
            <person name="Warthmann N."/>
            <person name="Chica C."/>
            <person name="Szarzynska B."/>
            <person name="Zytnicki M."/>
            <person name="Albani M.C."/>
            <person name="Kiefer C."/>
            <person name="Bergonzi S."/>
            <person name="Castaings L."/>
            <person name="Mateos J.L."/>
            <person name="Berns M.C."/>
            <person name="Bujdoso N."/>
            <person name="Piofczyk T."/>
            <person name="de Lorenzo L."/>
            <person name="Barrero-Sicilia C."/>
            <person name="Mateos I."/>
            <person name="Piednoel M."/>
            <person name="Hagmann J."/>
            <person name="Chen-Min-Tao R."/>
            <person name="Iglesias-Fernandez R."/>
            <person name="Schuster S.C."/>
            <person name="Alonso-Blanco C."/>
            <person name="Roudier F."/>
            <person name="Carbonero P."/>
            <person name="Paz-Ares J."/>
            <person name="Davis S.J."/>
            <person name="Pecinka A."/>
            <person name="Quesneville H."/>
            <person name="Colot V."/>
            <person name="Lysak M.A."/>
            <person name="Weigel D."/>
            <person name="Coupland G."/>
            <person name="Schneeberger K."/>
        </authorList>
    </citation>
    <scope>NUCLEOTIDE SEQUENCE [LARGE SCALE GENOMIC DNA]</scope>
    <source>
        <strain evidence="6">cv. Pajares</strain>
    </source>
</reference>
<dbReference type="InterPro" id="IPR044974">
    <property type="entry name" value="Disease_R_plants"/>
</dbReference>
<dbReference type="FunFam" id="3.80.10.10:FF:000845">
    <property type="entry name" value="Disease resistance protein (TIR-NBS-LRR class)"/>
    <property type="match status" value="1"/>
</dbReference>
<proteinExistence type="predicted"/>
<dbReference type="SMART" id="SM00255">
    <property type="entry name" value="TIR"/>
    <property type="match status" value="1"/>
</dbReference>
<dbReference type="EMBL" id="CM002876">
    <property type="protein sequence ID" value="KFK26945.1"/>
    <property type="molecule type" value="Genomic_DNA"/>
</dbReference>
<dbReference type="OrthoDB" id="850660at2759"/>
<organism evidence="5 6">
    <name type="scientific">Arabis alpina</name>
    <name type="common">Alpine rock-cress</name>
    <dbReference type="NCBI Taxonomy" id="50452"/>
    <lineage>
        <taxon>Eukaryota</taxon>
        <taxon>Viridiplantae</taxon>
        <taxon>Streptophyta</taxon>
        <taxon>Embryophyta</taxon>
        <taxon>Tracheophyta</taxon>
        <taxon>Spermatophyta</taxon>
        <taxon>Magnoliopsida</taxon>
        <taxon>eudicotyledons</taxon>
        <taxon>Gunneridae</taxon>
        <taxon>Pentapetalae</taxon>
        <taxon>rosids</taxon>
        <taxon>malvids</taxon>
        <taxon>Brassicales</taxon>
        <taxon>Brassicaceae</taxon>
        <taxon>Arabideae</taxon>
        <taxon>Arabis</taxon>
    </lineage>
</organism>
<evidence type="ECO:0000256" key="1">
    <source>
        <dbReference type="ARBA" id="ARBA00022614"/>
    </source>
</evidence>
<dbReference type="Gene3D" id="3.40.50.10140">
    <property type="entry name" value="Toll/interleukin-1 receptor homology (TIR) domain"/>
    <property type="match status" value="1"/>
</dbReference>
<dbReference type="PANTHER" id="PTHR11017">
    <property type="entry name" value="LEUCINE-RICH REPEAT-CONTAINING PROTEIN"/>
    <property type="match status" value="1"/>
</dbReference>
<dbReference type="SUPFAM" id="SSF52058">
    <property type="entry name" value="L domain-like"/>
    <property type="match status" value="1"/>
</dbReference>
<dbReference type="PANTHER" id="PTHR11017:SF317">
    <property type="entry name" value="ADP-RIBOSYL CYCLASE_CYCLIC ADP-RIBOSE HYDROLASE"/>
    <property type="match status" value="1"/>
</dbReference>
<dbReference type="InterPro" id="IPR045344">
    <property type="entry name" value="C-JID"/>
</dbReference>
<evidence type="ECO:0000259" key="4">
    <source>
        <dbReference type="PROSITE" id="PS50104"/>
    </source>
</evidence>
<dbReference type="Proteomes" id="UP000029120">
    <property type="component" value="Chromosome 8"/>
</dbReference>
<keyword evidence="1" id="KW-0433">Leucine-rich repeat</keyword>
<evidence type="ECO:0000256" key="3">
    <source>
        <dbReference type="ARBA" id="ARBA00023027"/>
    </source>
</evidence>
<sequence>MFYKNTRFRERIRTENSTFLSSLPPLPRSWTHNVFPSFHGADVRKSFLSHFLKECKSKGINPFIDNEITRGEFIGPELKKAIRGSRIAIVLLSKRYASSSWYLDELVEIMKCNEVLGYTVMVIFYEVDPSDVKKQTGEFGKVFKKTCKGKTKEITGRWSQALAEVATIAGYHSSNSENDVKLIEKIVTDVSDKLFSSTRSRDFDGFVGIGAHMEKMEKSDYRYNTRSKSFEGTWDQSRLQAGFEKLAWEITALAGQLPLGLRVIGSSFRGKSKQQSTMPYTFPDFRQGLDVLVDKSLITIFSGYLEINSSLVQLGREIARKKYGSEPEIRKPGKRRFLVDATDICKVLSNDTTDSSSVIGVKLTLRKTDDELYTSERAFERMTDLQFLRINEWYNFPMKCLPFNYNPMLLVHLNMKSSKLEKLWDGSKPLTNLKEMDLRNSRNLKELPDLSTATNLQELFLADCSSLVKFPSSIGNATKLKTLSLDRCSSLMELPSSIGNLKSIEELILDCCSSLVALPSSLGNSTNLMQLSLTKCSNLVELPSSIGNLHKLQQLCMEGCSKLKVIPMNINMESLENLNLSNCPLLKTFPELSTNISILKLIGTPVKEVPLAISSWSRLEELQMSYSDNLKESPHAFDSITVLHLTDDAGIQELGPWVKGCSRLRQLLLNGMQKLVSLPQLPDSLKVLDAENCVSLERLDFSFRSPDICLNFRNCFKLNQEARDLIIQASIHRASVFPGGEVPAYFSDRATGGTLTVKLNERPPNKSVRFKVCIALGDMVDGVNPRSTFYATYRFKDKHNGLIVRCRPPSRRLPPAVPVHLYTFEFEVHVTSDELIFEIGASSQVIIECGLRQLS</sequence>
<dbReference type="PRINTS" id="PR00364">
    <property type="entry name" value="DISEASERSIST"/>
</dbReference>
<dbReference type="PROSITE" id="PS50104">
    <property type="entry name" value="TIR"/>
    <property type="match status" value="1"/>
</dbReference>
<dbReference type="Gene3D" id="3.80.10.10">
    <property type="entry name" value="Ribonuclease Inhibitor"/>
    <property type="match status" value="2"/>
</dbReference>
<dbReference type="AlphaFoldDB" id="A0A087GAP3"/>
<dbReference type="Pfam" id="PF07725">
    <property type="entry name" value="LRR_3"/>
    <property type="match status" value="1"/>
</dbReference>
<keyword evidence="3" id="KW-0520">NAD</keyword>
<dbReference type="InterPro" id="IPR000157">
    <property type="entry name" value="TIR_dom"/>
</dbReference>
<name>A0A087GAP3_ARAAL</name>
<dbReference type="Pfam" id="PF20160">
    <property type="entry name" value="C-JID"/>
    <property type="match status" value="1"/>
</dbReference>